<dbReference type="Proteomes" id="UP000467841">
    <property type="component" value="Unassembled WGS sequence"/>
</dbReference>
<accession>A0A6D2IXI4</accession>
<dbReference type="GO" id="GO:0003964">
    <property type="term" value="F:RNA-directed DNA polymerase activity"/>
    <property type="evidence" value="ECO:0007669"/>
    <property type="project" value="UniProtKB-KW"/>
</dbReference>
<evidence type="ECO:0000313" key="9">
    <source>
        <dbReference type="Proteomes" id="UP000467841"/>
    </source>
</evidence>
<keyword evidence="6" id="KW-0695">RNA-directed DNA polymerase</keyword>
<proteinExistence type="predicted"/>
<sequence length="195" mass="23402">MHYHSTFKKILAVKKAIEKFEFHLIGHKFRIEMDMSSFPKMLQFKQKMIPHQQLLRWSEWFSKYDFESFYLKGKKNTLADMLSRNPPKEINLMTTSSTPKEDFYDFDGNMPKDAHQLIETKTLHERLHHKIFQYQSTILCRYGINCRFIAPMGIHPDYPFAHLFRIENTNMPEEVLCFLWYLCSVYTIGITFDIV</sequence>
<organism evidence="8 9">
    <name type="scientific">Microthlaspi erraticum</name>
    <dbReference type="NCBI Taxonomy" id="1685480"/>
    <lineage>
        <taxon>Eukaryota</taxon>
        <taxon>Viridiplantae</taxon>
        <taxon>Streptophyta</taxon>
        <taxon>Embryophyta</taxon>
        <taxon>Tracheophyta</taxon>
        <taxon>Spermatophyta</taxon>
        <taxon>Magnoliopsida</taxon>
        <taxon>eudicotyledons</taxon>
        <taxon>Gunneridae</taxon>
        <taxon>Pentapetalae</taxon>
        <taxon>rosids</taxon>
        <taxon>malvids</taxon>
        <taxon>Brassicales</taxon>
        <taxon>Brassicaceae</taxon>
        <taxon>Coluteocarpeae</taxon>
        <taxon>Microthlaspi</taxon>
    </lineage>
</organism>
<keyword evidence="9" id="KW-1185">Reference proteome</keyword>
<comment type="caution">
    <text evidence="8">The sequence shown here is derived from an EMBL/GenBank/DDBJ whole genome shotgun (WGS) entry which is preliminary data.</text>
</comment>
<dbReference type="Pfam" id="PF17917">
    <property type="entry name" value="RT_RNaseH"/>
    <property type="match status" value="1"/>
</dbReference>
<dbReference type="InterPro" id="IPR043502">
    <property type="entry name" value="DNA/RNA_pol_sf"/>
</dbReference>
<keyword evidence="5" id="KW-0378">Hydrolase</keyword>
<evidence type="ECO:0000256" key="4">
    <source>
        <dbReference type="ARBA" id="ARBA00022759"/>
    </source>
</evidence>
<keyword evidence="4" id="KW-0255">Endonuclease</keyword>
<evidence type="ECO:0000256" key="5">
    <source>
        <dbReference type="ARBA" id="ARBA00022801"/>
    </source>
</evidence>
<dbReference type="EMBL" id="CACVBM020001155">
    <property type="protein sequence ID" value="CAA7035324.1"/>
    <property type="molecule type" value="Genomic_DNA"/>
</dbReference>
<dbReference type="SUPFAM" id="SSF56672">
    <property type="entry name" value="DNA/RNA polymerases"/>
    <property type="match status" value="1"/>
</dbReference>
<evidence type="ECO:0000256" key="3">
    <source>
        <dbReference type="ARBA" id="ARBA00022722"/>
    </source>
</evidence>
<evidence type="ECO:0000256" key="1">
    <source>
        <dbReference type="ARBA" id="ARBA00022679"/>
    </source>
</evidence>
<dbReference type="OrthoDB" id="1749294at2759"/>
<protein>
    <recommendedName>
        <fullName evidence="7">Reverse transcriptase RNase H-like domain-containing protein</fullName>
    </recommendedName>
</protein>
<gene>
    <name evidence="8" type="ORF">MERR_LOCUS22559</name>
</gene>
<keyword evidence="3" id="KW-0540">Nuclease</keyword>
<feature type="domain" description="Reverse transcriptase RNase H-like" evidence="7">
    <location>
        <begin position="2"/>
        <end position="64"/>
    </location>
</feature>
<name>A0A6D2IXI4_9BRAS</name>
<dbReference type="GO" id="GO:0004519">
    <property type="term" value="F:endonuclease activity"/>
    <property type="evidence" value="ECO:0007669"/>
    <property type="project" value="UniProtKB-KW"/>
</dbReference>
<dbReference type="AlphaFoldDB" id="A0A6D2IXI4"/>
<evidence type="ECO:0000259" key="7">
    <source>
        <dbReference type="Pfam" id="PF17917"/>
    </source>
</evidence>
<evidence type="ECO:0000313" key="8">
    <source>
        <dbReference type="EMBL" id="CAA7035324.1"/>
    </source>
</evidence>
<dbReference type="InterPro" id="IPR041373">
    <property type="entry name" value="RT_RNaseH"/>
</dbReference>
<keyword evidence="2" id="KW-0548">Nucleotidyltransferase</keyword>
<keyword evidence="1" id="KW-0808">Transferase</keyword>
<dbReference type="GO" id="GO:0016787">
    <property type="term" value="F:hydrolase activity"/>
    <property type="evidence" value="ECO:0007669"/>
    <property type="project" value="UniProtKB-KW"/>
</dbReference>
<reference evidence="8" key="1">
    <citation type="submission" date="2020-01" db="EMBL/GenBank/DDBJ databases">
        <authorList>
            <person name="Mishra B."/>
        </authorList>
    </citation>
    <scope>NUCLEOTIDE SEQUENCE [LARGE SCALE GENOMIC DNA]</scope>
</reference>
<evidence type="ECO:0000256" key="2">
    <source>
        <dbReference type="ARBA" id="ARBA00022695"/>
    </source>
</evidence>
<evidence type="ECO:0000256" key="6">
    <source>
        <dbReference type="ARBA" id="ARBA00022918"/>
    </source>
</evidence>